<keyword evidence="4 6" id="KW-1133">Transmembrane helix</keyword>
<gene>
    <name evidence="7" type="ORF">CHILSU_LOCUS9678</name>
</gene>
<dbReference type="Pfam" id="PF04117">
    <property type="entry name" value="Mpv17_PMP22"/>
    <property type="match status" value="1"/>
</dbReference>
<dbReference type="InterPro" id="IPR007248">
    <property type="entry name" value="Mpv17_PMP22"/>
</dbReference>
<reference evidence="7" key="1">
    <citation type="submission" date="2021-12" db="EMBL/GenBank/DDBJ databases">
        <authorList>
            <person name="King R."/>
        </authorList>
    </citation>
    <scope>NUCLEOTIDE SEQUENCE</scope>
</reference>
<organism evidence="7 8">
    <name type="scientific">Chilo suppressalis</name>
    <name type="common">Asiatic rice borer moth</name>
    <dbReference type="NCBI Taxonomy" id="168631"/>
    <lineage>
        <taxon>Eukaryota</taxon>
        <taxon>Metazoa</taxon>
        <taxon>Ecdysozoa</taxon>
        <taxon>Arthropoda</taxon>
        <taxon>Hexapoda</taxon>
        <taxon>Insecta</taxon>
        <taxon>Pterygota</taxon>
        <taxon>Neoptera</taxon>
        <taxon>Endopterygota</taxon>
        <taxon>Lepidoptera</taxon>
        <taxon>Glossata</taxon>
        <taxon>Ditrysia</taxon>
        <taxon>Pyraloidea</taxon>
        <taxon>Crambidae</taxon>
        <taxon>Crambinae</taxon>
        <taxon>Chilo</taxon>
    </lineage>
</organism>
<evidence type="ECO:0000256" key="5">
    <source>
        <dbReference type="ARBA" id="ARBA00023136"/>
    </source>
</evidence>
<evidence type="ECO:0000256" key="3">
    <source>
        <dbReference type="ARBA" id="ARBA00022692"/>
    </source>
</evidence>
<keyword evidence="8" id="KW-1185">Reference proteome</keyword>
<evidence type="ECO:0000313" key="8">
    <source>
        <dbReference type="Proteomes" id="UP001153292"/>
    </source>
</evidence>
<keyword evidence="5 6" id="KW-0472">Membrane</keyword>
<dbReference type="Proteomes" id="UP001153292">
    <property type="component" value="Chromosome 6"/>
</dbReference>
<proteinExistence type="inferred from homology"/>
<dbReference type="EMBL" id="OU963899">
    <property type="protein sequence ID" value="CAH0406304.1"/>
    <property type="molecule type" value="Genomic_DNA"/>
</dbReference>
<evidence type="ECO:0000256" key="1">
    <source>
        <dbReference type="ARBA" id="ARBA00004141"/>
    </source>
</evidence>
<name>A0ABN8BEY9_CHISP</name>
<feature type="transmembrane region" description="Helical" evidence="6">
    <location>
        <begin position="698"/>
        <end position="717"/>
    </location>
</feature>
<dbReference type="PANTHER" id="PTHR11266:SF80">
    <property type="entry name" value="PEROXISOMAL MEMBRANE PROTEIN 2"/>
    <property type="match status" value="1"/>
</dbReference>
<keyword evidence="3 6" id="KW-0812">Transmembrane</keyword>
<sequence length="727" mass="82303">MDCTKSMKAKTIAELLPGLRPGILSKDAMQTIQTTAKKQPRPTMAQTRTTEKVLKPLTIAEMRAEIQALKMQSPHKFAQNLPSNKKKTWNSSVKIDKKISHTANGNLKNNPVRKVLNFQPKAKVPVNSRVTINPPNPETPKFPKPELRAKKSLLQARNVVRISGVCNIPETPNVVKNPKQNRMTIANKENISNHANLGRKSFVPPKIIKHQLIIPSVPDTPLSNESWKSSCDASFLQNEKEIHDIEEKVKAITEEQTLENIAEVTPPVSTPFKEYRNVQEYFNNSSELESSALYNDNTIMCFDKPLSDKGTNGRDESVIVSLCDLLNKVKVRNSEKSNTELEDLLEVEKQTEQAIKMIDNGFQILSNIKKSQLKSLQYVRKLIADKKNVQQLLGNEHDETLVNKDNVTPKVVKEERKSPEKSPILGKPCSVIKSPLKSPSYKIPKKNLCLRKKVFHKSMPNIQTPNKDNESRALNMYMKMKEQMNFLNTPLVKHTNIGLPDTPAVTSHNLQRQLDKLYGEIGLLPLCCTLHKRYSIALNKLVKMALSKPIMSLLTSYLQNLYLYPVRTKSLTSCALGTTASIASQLMAGDSFRLDPVLAFGFYGLLFGGSIPHYFYDFLERLFPEEVVAFPLAKKLIFERLVFAPFMQAFSLYTLARFEGKNHAAATKQLSALFVPVLKANWQWLTLFQIINLAFVPPMLRVLFMNFVGLGWAIFLANKRRQNQKKQ</sequence>
<evidence type="ECO:0000256" key="4">
    <source>
        <dbReference type="ARBA" id="ARBA00022989"/>
    </source>
</evidence>
<protein>
    <submittedName>
        <fullName evidence="7">Uncharacterized protein</fullName>
    </submittedName>
</protein>
<accession>A0ABN8BEY9</accession>
<comment type="similarity">
    <text evidence="2">Belongs to the peroxisomal membrane protein PXMP2/4 family.</text>
</comment>
<comment type="subcellular location">
    <subcellularLocation>
        <location evidence="1">Membrane</location>
        <topology evidence="1">Multi-pass membrane protein</topology>
    </subcellularLocation>
</comment>
<evidence type="ECO:0000256" key="6">
    <source>
        <dbReference type="SAM" id="Phobius"/>
    </source>
</evidence>
<evidence type="ECO:0000313" key="7">
    <source>
        <dbReference type="EMBL" id="CAH0406304.1"/>
    </source>
</evidence>
<evidence type="ECO:0000256" key="2">
    <source>
        <dbReference type="ARBA" id="ARBA00006824"/>
    </source>
</evidence>
<dbReference type="PANTHER" id="PTHR11266">
    <property type="entry name" value="PEROXISOMAL MEMBRANE PROTEIN 2, PXMP2 MPV17"/>
    <property type="match status" value="1"/>
</dbReference>